<reference evidence="2 3" key="1">
    <citation type="submission" date="2020-04" db="EMBL/GenBank/DDBJ databases">
        <authorList>
            <person name="Wallbank WR R."/>
            <person name="Pardo Diaz C."/>
            <person name="Kozak K."/>
            <person name="Martin S."/>
            <person name="Jiggins C."/>
            <person name="Moest M."/>
            <person name="Warren A I."/>
            <person name="Byers J.R.P. K."/>
            <person name="Montejo-Kovacevich G."/>
            <person name="Yen C E."/>
        </authorList>
    </citation>
    <scope>NUCLEOTIDE SEQUENCE [LARGE SCALE GENOMIC DNA]</scope>
</reference>
<feature type="compositionally biased region" description="Basic and acidic residues" evidence="1">
    <location>
        <begin position="103"/>
        <end position="112"/>
    </location>
</feature>
<name>A0A8S0Z519_ARCPL</name>
<gene>
    <name evidence="2" type="ORF">APLA_LOCUS3488</name>
</gene>
<proteinExistence type="predicted"/>
<organism evidence="2 3">
    <name type="scientific">Arctia plantaginis</name>
    <name type="common">Wood tiger moth</name>
    <name type="synonym">Phalaena plantaginis</name>
    <dbReference type="NCBI Taxonomy" id="874455"/>
    <lineage>
        <taxon>Eukaryota</taxon>
        <taxon>Metazoa</taxon>
        <taxon>Ecdysozoa</taxon>
        <taxon>Arthropoda</taxon>
        <taxon>Hexapoda</taxon>
        <taxon>Insecta</taxon>
        <taxon>Pterygota</taxon>
        <taxon>Neoptera</taxon>
        <taxon>Endopterygota</taxon>
        <taxon>Lepidoptera</taxon>
        <taxon>Glossata</taxon>
        <taxon>Ditrysia</taxon>
        <taxon>Noctuoidea</taxon>
        <taxon>Erebidae</taxon>
        <taxon>Arctiinae</taxon>
        <taxon>Arctia</taxon>
    </lineage>
</organism>
<evidence type="ECO:0000256" key="1">
    <source>
        <dbReference type="SAM" id="MobiDB-lite"/>
    </source>
</evidence>
<dbReference type="EMBL" id="CADEBC010000301">
    <property type="protein sequence ID" value="CAB3227940.1"/>
    <property type="molecule type" value="Genomic_DNA"/>
</dbReference>
<evidence type="ECO:0000313" key="2">
    <source>
        <dbReference type="EMBL" id="CAB3227940.1"/>
    </source>
</evidence>
<accession>A0A8S0Z519</accession>
<dbReference type="AlphaFoldDB" id="A0A8S0Z519"/>
<evidence type="ECO:0000313" key="3">
    <source>
        <dbReference type="Proteomes" id="UP000494106"/>
    </source>
</evidence>
<keyword evidence="3" id="KW-1185">Reference proteome</keyword>
<feature type="region of interest" description="Disordered" evidence="1">
    <location>
        <begin position="67"/>
        <end position="112"/>
    </location>
</feature>
<comment type="caution">
    <text evidence="2">The sequence shown here is derived from an EMBL/GenBank/DDBJ whole genome shotgun (WGS) entry which is preliminary data.</text>
</comment>
<protein>
    <submittedName>
        <fullName evidence="2">Uncharacterized protein</fullName>
    </submittedName>
</protein>
<dbReference type="Proteomes" id="UP000494106">
    <property type="component" value="Unassembled WGS sequence"/>
</dbReference>
<sequence>MKITSNLKGSHLKPWGEKWGFPVRKQSQVAATCLTCAENRRLQKATAKEQCSNKAVKDENCRKLDLPEETVRRASGGSREAQHTSPPDSKDSCYTESLSGDEDYQKFERESF</sequence>